<reference evidence="2" key="1">
    <citation type="submission" date="2020-07" db="EMBL/GenBank/DDBJ databases">
        <title>A long reads based de novo assembly of the rainbow trout Arlee double haploid line genome.</title>
        <authorList>
            <person name="Gao G."/>
            <person name="Palti Y."/>
        </authorList>
    </citation>
    <scope>NUCLEOTIDE SEQUENCE [LARGE SCALE GENOMIC DNA]</scope>
</reference>
<organism evidence="2 3">
    <name type="scientific">Oncorhynchus mykiss</name>
    <name type="common">Rainbow trout</name>
    <name type="synonym">Salmo gairdneri</name>
    <dbReference type="NCBI Taxonomy" id="8022"/>
    <lineage>
        <taxon>Eukaryota</taxon>
        <taxon>Metazoa</taxon>
        <taxon>Chordata</taxon>
        <taxon>Craniata</taxon>
        <taxon>Vertebrata</taxon>
        <taxon>Euteleostomi</taxon>
        <taxon>Actinopterygii</taxon>
        <taxon>Neopterygii</taxon>
        <taxon>Teleostei</taxon>
        <taxon>Protacanthopterygii</taxon>
        <taxon>Salmoniformes</taxon>
        <taxon>Salmonidae</taxon>
        <taxon>Salmoninae</taxon>
        <taxon>Oncorhynchus</taxon>
    </lineage>
</organism>
<evidence type="ECO:0000259" key="1">
    <source>
        <dbReference type="Pfam" id="PF01498"/>
    </source>
</evidence>
<dbReference type="GO" id="GO:0006313">
    <property type="term" value="P:DNA transposition"/>
    <property type="evidence" value="ECO:0007669"/>
    <property type="project" value="InterPro"/>
</dbReference>
<dbReference type="Pfam" id="PF01498">
    <property type="entry name" value="HTH_Tnp_Tc3_2"/>
    <property type="match status" value="1"/>
</dbReference>
<dbReference type="GeneTree" id="ENSGT01140000283006"/>
<dbReference type="Gene3D" id="1.10.10.10">
    <property type="entry name" value="Winged helix-like DNA-binding domain superfamily/Winged helix DNA-binding domain"/>
    <property type="match status" value="1"/>
</dbReference>
<dbReference type="GO" id="GO:0015074">
    <property type="term" value="P:DNA integration"/>
    <property type="evidence" value="ECO:0007669"/>
    <property type="project" value="InterPro"/>
</dbReference>
<keyword evidence="3" id="KW-1185">Reference proteome</keyword>
<dbReference type="Gene3D" id="3.30.420.10">
    <property type="entry name" value="Ribonuclease H-like superfamily/Ribonuclease H"/>
    <property type="match status" value="1"/>
</dbReference>
<feature type="domain" description="Transposase Tc1-like" evidence="1">
    <location>
        <begin position="73"/>
        <end position="124"/>
    </location>
</feature>
<dbReference type="Proteomes" id="UP000694395">
    <property type="component" value="Chromosome 10"/>
</dbReference>
<dbReference type="InterPro" id="IPR002492">
    <property type="entry name" value="Transposase_Tc1-like"/>
</dbReference>
<protein>
    <recommendedName>
        <fullName evidence="1">Transposase Tc1-like domain-containing protein</fullName>
    </recommendedName>
</protein>
<evidence type="ECO:0000313" key="3">
    <source>
        <dbReference type="Proteomes" id="UP000694395"/>
    </source>
</evidence>
<reference evidence="2" key="2">
    <citation type="submission" date="2025-08" db="UniProtKB">
        <authorList>
            <consortium name="Ensembl"/>
        </authorList>
    </citation>
    <scope>IDENTIFICATION</scope>
</reference>
<proteinExistence type="predicted"/>
<dbReference type="InterPro" id="IPR036388">
    <property type="entry name" value="WH-like_DNA-bd_sf"/>
</dbReference>
<accession>A0A8K9XPI7</accession>
<sequence length="144" mass="16222">MGKTKDLSAFERGMVISVRRTGLSVSRTATMLNKLPRSTVSAVIVKWRLLRATTVQPRSGRPDKLTELDHRLSSVVTLTNEFLTASGSNISTQTVHRELQEMGFHDRAATHKPKITMYNAKRRLDVEELDWAAQSPDLNPIEHL</sequence>
<dbReference type="InterPro" id="IPR036397">
    <property type="entry name" value="RNaseH_sf"/>
</dbReference>
<dbReference type="AlphaFoldDB" id="A0A8K9XPI7"/>
<dbReference type="GO" id="GO:0003677">
    <property type="term" value="F:DNA binding"/>
    <property type="evidence" value="ECO:0007669"/>
    <property type="project" value="InterPro"/>
</dbReference>
<dbReference type="Ensembl" id="ENSOMYT00000128918.1">
    <property type="protein sequence ID" value="ENSOMYP00000135565.1"/>
    <property type="gene ID" value="ENSOMYG00000074381.1"/>
</dbReference>
<reference evidence="2" key="3">
    <citation type="submission" date="2025-09" db="UniProtKB">
        <authorList>
            <consortium name="Ensembl"/>
        </authorList>
    </citation>
    <scope>IDENTIFICATION</scope>
</reference>
<name>A0A8K9XPI7_ONCMY</name>
<evidence type="ECO:0000313" key="2">
    <source>
        <dbReference type="Ensembl" id="ENSOMYP00000135565.1"/>
    </source>
</evidence>